<dbReference type="Proteomes" id="UP000828390">
    <property type="component" value="Unassembled WGS sequence"/>
</dbReference>
<keyword evidence="2" id="KW-1185">Reference proteome</keyword>
<accession>A0A9D4M952</accession>
<organism evidence="1 2">
    <name type="scientific">Dreissena polymorpha</name>
    <name type="common">Zebra mussel</name>
    <name type="synonym">Mytilus polymorpha</name>
    <dbReference type="NCBI Taxonomy" id="45954"/>
    <lineage>
        <taxon>Eukaryota</taxon>
        <taxon>Metazoa</taxon>
        <taxon>Spiralia</taxon>
        <taxon>Lophotrochozoa</taxon>
        <taxon>Mollusca</taxon>
        <taxon>Bivalvia</taxon>
        <taxon>Autobranchia</taxon>
        <taxon>Heteroconchia</taxon>
        <taxon>Euheterodonta</taxon>
        <taxon>Imparidentia</taxon>
        <taxon>Neoheterodontei</taxon>
        <taxon>Myida</taxon>
        <taxon>Dreissenoidea</taxon>
        <taxon>Dreissenidae</taxon>
        <taxon>Dreissena</taxon>
    </lineage>
</organism>
<protein>
    <recommendedName>
        <fullName evidence="3">Reverse transcriptase domain-containing protein</fullName>
    </recommendedName>
</protein>
<sequence length="123" mass="13438">MSNINTQQGGFQDGLPCLMTSFILRDTVYFARESNSKLYACFMDGRKAFDTVWHSGMLYKLYTETDIDSTSFLAFCAICTNMSSSSGIRGITQSGSTSFRARGKVDAAPRCSTYSTSTGLSVP</sequence>
<dbReference type="AlphaFoldDB" id="A0A9D4M952"/>
<reference evidence="1" key="1">
    <citation type="journal article" date="2019" name="bioRxiv">
        <title>The Genome of the Zebra Mussel, Dreissena polymorpha: A Resource for Invasive Species Research.</title>
        <authorList>
            <person name="McCartney M.A."/>
            <person name="Auch B."/>
            <person name="Kono T."/>
            <person name="Mallez S."/>
            <person name="Zhang Y."/>
            <person name="Obille A."/>
            <person name="Becker A."/>
            <person name="Abrahante J.E."/>
            <person name="Garbe J."/>
            <person name="Badalamenti J.P."/>
            <person name="Herman A."/>
            <person name="Mangelson H."/>
            <person name="Liachko I."/>
            <person name="Sullivan S."/>
            <person name="Sone E.D."/>
            <person name="Koren S."/>
            <person name="Silverstein K.A.T."/>
            <person name="Beckman K.B."/>
            <person name="Gohl D.M."/>
        </authorList>
    </citation>
    <scope>NUCLEOTIDE SEQUENCE</scope>
    <source>
        <strain evidence="1">Duluth1</strain>
        <tissue evidence="1">Whole animal</tissue>
    </source>
</reference>
<reference evidence="1" key="2">
    <citation type="submission" date="2020-11" db="EMBL/GenBank/DDBJ databases">
        <authorList>
            <person name="McCartney M.A."/>
            <person name="Auch B."/>
            <person name="Kono T."/>
            <person name="Mallez S."/>
            <person name="Becker A."/>
            <person name="Gohl D.M."/>
            <person name="Silverstein K.A.T."/>
            <person name="Koren S."/>
            <person name="Bechman K.B."/>
            <person name="Herman A."/>
            <person name="Abrahante J.E."/>
            <person name="Garbe J."/>
        </authorList>
    </citation>
    <scope>NUCLEOTIDE SEQUENCE</scope>
    <source>
        <strain evidence="1">Duluth1</strain>
        <tissue evidence="1">Whole animal</tissue>
    </source>
</reference>
<gene>
    <name evidence="1" type="ORF">DPMN_036275</name>
</gene>
<evidence type="ECO:0008006" key="3">
    <source>
        <dbReference type="Google" id="ProtNLM"/>
    </source>
</evidence>
<proteinExistence type="predicted"/>
<dbReference type="EMBL" id="JAIWYP010000002">
    <property type="protein sequence ID" value="KAH3873050.1"/>
    <property type="molecule type" value="Genomic_DNA"/>
</dbReference>
<evidence type="ECO:0000313" key="1">
    <source>
        <dbReference type="EMBL" id="KAH3873050.1"/>
    </source>
</evidence>
<comment type="caution">
    <text evidence="1">The sequence shown here is derived from an EMBL/GenBank/DDBJ whole genome shotgun (WGS) entry which is preliminary data.</text>
</comment>
<evidence type="ECO:0000313" key="2">
    <source>
        <dbReference type="Proteomes" id="UP000828390"/>
    </source>
</evidence>
<name>A0A9D4M952_DREPO</name>